<protein>
    <recommendedName>
        <fullName evidence="2">THAP domain-containing protein 9</fullName>
    </recommendedName>
</protein>
<dbReference type="AlphaFoldDB" id="K1QFV0"/>
<dbReference type="HOGENOM" id="CLU_641320_0_0_1"/>
<name>K1QFV0_MAGGI</name>
<proteinExistence type="predicted"/>
<gene>
    <name evidence="1" type="ORF">CGI_10015374</name>
</gene>
<sequence>MLIESNGSLHRATRRLAATLHIKSEMFQMHTELVGFTDIVEEAKSISTIITHKENIQLSTHVLKLVFLGNTGFRLPFAHFPCLQTSASELYLIFWKAVNMLGLFGFTVTFVSLNGAQTNRDFMKMLLRENVSKTMTFDNIFDVTKTQICLIMYYSHLVKKIRNNITKSGTLTTHKRYLKLGKKYIVWEHWYKAYQWDFYSNTLKVYQQLTQDHFYLSSQLKMRNMLAEDVLNENMLHLMTCYQRSLGDKGEELQGIIELLQHTSVIIKNFRDARPITSYSDKRLDESRKVLEWFCTLGKQNKSLTNINKKELEKSLFSYQTMEDIRSLLMGFDEMCGIHFLSTSSSIIPNRLNSDVVKNVFSQQRGLHNGANTNPSYLTYSQSINAVILGSTPISKKANAEDTEAYIYRPTSSSSSCKSCSSSSSTRC</sequence>
<accession>K1QFV0</accession>
<evidence type="ECO:0000313" key="1">
    <source>
        <dbReference type="EMBL" id="EKC29954.1"/>
    </source>
</evidence>
<dbReference type="EMBL" id="JH818507">
    <property type="protein sequence ID" value="EKC29954.1"/>
    <property type="molecule type" value="Genomic_DNA"/>
</dbReference>
<dbReference type="InParanoid" id="K1QFV0"/>
<reference evidence="1" key="1">
    <citation type="journal article" date="2012" name="Nature">
        <title>The oyster genome reveals stress adaptation and complexity of shell formation.</title>
        <authorList>
            <person name="Zhang G."/>
            <person name="Fang X."/>
            <person name="Guo X."/>
            <person name="Li L."/>
            <person name="Luo R."/>
            <person name="Xu F."/>
            <person name="Yang P."/>
            <person name="Zhang L."/>
            <person name="Wang X."/>
            <person name="Qi H."/>
            <person name="Xiong Z."/>
            <person name="Que H."/>
            <person name="Xie Y."/>
            <person name="Holland P.W."/>
            <person name="Paps J."/>
            <person name="Zhu Y."/>
            <person name="Wu F."/>
            <person name="Chen Y."/>
            <person name="Wang J."/>
            <person name="Peng C."/>
            <person name="Meng J."/>
            <person name="Yang L."/>
            <person name="Liu J."/>
            <person name="Wen B."/>
            <person name="Zhang N."/>
            <person name="Huang Z."/>
            <person name="Zhu Q."/>
            <person name="Feng Y."/>
            <person name="Mount A."/>
            <person name="Hedgecock D."/>
            <person name="Xu Z."/>
            <person name="Liu Y."/>
            <person name="Domazet-Loso T."/>
            <person name="Du Y."/>
            <person name="Sun X."/>
            <person name="Zhang S."/>
            <person name="Liu B."/>
            <person name="Cheng P."/>
            <person name="Jiang X."/>
            <person name="Li J."/>
            <person name="Fan D."/>
            <person name="Wang W."/>
            <person name="Fu W."/>
            <person name="Wang T."/>
            <person name="Wang B."/>
            <person name="Zhang J."/>
            <person name="Peng Z."/>
            <person name="Li Y."/>
            <person name="Li N."/>
            <person name="Wang J."/>
            <person name="Chen M."/>
            <person name="He Y."/>
            <person name="Tan F."/>
            <person name="Song X."/>
            <person name="Zheng Q."/>
            <person name="Huang R."/>
            <person name="Yang H."/>
            <person name="Du X."/>
            <person name="Chen L."/>
            <person name="Yang M."/>
            <person name="Gaffney P.M."/>
            <person name="Wang S."/>
            <person name="Luo L."/>
            <person name="She Z."/>
            <person name="Ming Y."/>
            <person name="Huang W."/>
            <person name="Zhang S."/>
            <person name="Huang B."/>
            <person name="Zhang Y."/>
            <person name="Qu T."/>
            <person name="Ni P."/>
            <person name="Miao G."/>
            <person name="Wang J."/>
            <person name="Wang Q."/>
            <person name="Steinberg C.E."/>
            <person name="Wang H."/>
            <person name="Li N."/>
            <person name="Qian L."/>
            <person name="Zhang G."/>
            <person name="Li Y."/>
            <person name="Yang H."/>
            <person name="Liu X."/>
            <person name="Wang J."/>
            <person name="Yin Y."/>
            <person name="Wang J."/>
        </authorList>
    </citation>
    <scope>NUCLEOTIDE SEQUENCE [LARGE SCALE GENOMIC DNA]</scope>
    <source>
        <strain evidence="1">05x7-T-G4-1.051#20</strain>
    </source>
</reference>
<evidence type="ECO:0008006" key="2">
    <source>
        <dbReference type="Google" id="ProtNLM"/>
    </source>
</evidence>
<organism evidence="1">
    <name type="scientific">Magallana gigas</name>
    <name type="common">Pacific oyster</name>
    <name type="synonym">Crassostrea gigas</name>
    <dbReference type="NCBI Taxonomy" id="29159"/>
    <lineage>
        <taxon>Eukaryota</taxon>
        <taxon>Metazoa</taxon>
        <taxon>Spiralia</taxon>
        <taxon>Lophotrochozoa</taxon>
        <taxon>Mollusca</taxon>
        <taxon>Bivalvia</taxon>
        <taxon>Autobranchia</taxon>
        <taxon>Pteriomorphia</taxon>
        <taxon>Ostreida</taxon>
        <taxon>Ostreoidea</taxon>
        <taxon>Ostreidae</taxon>
        <taxon>Magallana</taxon>
    </lineage>
</organism>